<dbReference type="AlphaFoldDB" id="A0A0G1BCS1"/>
<dbReference type="PANTHER" id="PTHR43116">
    <property type="entry name" value="PEPTIDE CHAIN RELEASE FACTOR 2"/>
    <property type="match status" value="1"/>
</dbReference>
<dbReference type="PROSITE" id="PS00745">
    <property type="entry name" value="RF_PROK_I"/>
    <property type="match status" value="1"/>
</dbReference>
<dbReference type="SUPFAM" id="SSF75620">
    <property type="entry name" value="Release factor"/>
    <property type="match status" value="1"/>
</dbReference>
<dbReference type="InterPro" id="IPR045853">
    <property type="entry name" value="Pep_chain_release_fac_I_sf"/>
</dbReference>
<evidence type="ECO:0000259" key="6">
    <source>
        <dbReference type="PROSITE" id="PS00745"/>
    </source>
</evidence>
<evidence type="ECO:0000256" key="5">
    <source>
        <dbReference type="NCBIfam" id="TIGR00020"/>
    </source>
</evidence>
<dbReference type="Pfam" id="PF03462">
    <property type="entry name" value="PCRF"/>
    <property type="match status" value="1"/>
</dbReference>
<dbReference type="NCBIfam" id="TIGR00020">
    <property type="entry name" value="prfB"/>
    <property type="match status" value="1"/>
</dbReference>
<comment type="subcellular location">
    <subcellularLocation>
        <location evidence="4">Cytoplasm</location>
    </subcellularLocation>
</comment>
<keyword evidence="2 4" id="KW-0488">Methylation</keyword>
<dbReference type="SMART" id="SM00937">
    <property type="entry name" value="PCRF"/>
    <property type="match status" value="1"/>
</dbReference>
<gene>
    <name evidence="4" type="primary">prfB</name>
    <name evidence="7" type="ORF">UV05_C0011G0037</name>
</gene>
<comment type="PTM">
    <text evidence="4">Methylated by PrmC. Methylation increases the termination efficiency of RF2.</text>
</comment>
<dbReference type="HAMAP" id="MF_00094">
    <property type="entry name" value="Rel_fac_2"/>
    <property type="match status" value="1"/>
</dbReference>
<dbReference type="GO" id="GO:0005737">
    <property type="term" value="C:cytoplasm"/>
    <property type="evidence" value="ECO:0007669"/>
    <property type="project" value="UniProtKB-SubCell"/>
</dbReference>
<reference evidence="7 8" key="1">
    <citation type="journal article" date="2015" name="Nature">
        <title>rRNA introns, odd ribosomes, and small enigmatic genomes across a large radiation of phyla.</title>
        <authorList>
            <person name="Brown C.T."/>
            <person name="Hug L.A."/>
            <person name="Thomas B.C."/>
            <person name="Sharon I."/>
            <person name="Castelle C.J."/>
            <person name="Singh A."/>
            <person name="Wilkins M.J."/>
            <person name="Williams K.H."/>
            <person name="Banfield J.F."/>
        </authorList>
    </citation>
    <scope>NUCLEOTIDE SEQUENCE [LARGE SCALE GENOMIC DNA]</scope>
</reference>
<evidence type="ECO:0000256" key="4">
    <source>
        <dbReference type="HAMAP-Rule" id="MF_00094"/>
    </source>
</evidence>
<evidence type="ECO:0000256" key="1">
    <source>
        <dbReference type="ARBA" id="ARBA00010835"/>
    </source>
</evidence>
<dbReference type="Gene3D" id="3.30.70.1660">
    <property type="match status" value="1"/>
</dbReference>
<dbReference type="PATRIC" id="fig|1618341.3.peg.253"/>
<evidence type="ECO:0000313" key="7">
    <source>
        <dbReference type="EMBL" id="KKS44146.1"/>
    </source>
</evidence>
<feature type="modified residue" description="N5-methylglutamine" evidence="4">
    <location>
        <position position="231"/>
    </location>
</feature>
<keyword evidence="4" id="KW-0963">Cytoplasm</keyword>
<dbReference type="Pfam" id="PF00472">
    <property type="entry name" value="RF-1"/>
    <property type="match status" value="1"/>
</dbReference>
<dbReference type="InterPro" id="IPR004374">
    <property type="entry name" value="PrfB"/>
</dbReference>
<dbReference type="Proteomes" id="UP000034875">
    <property type="component" value="Unassembled WGS sequence"/>
</dbReference>
<evidence type="ECO:0000313" key="8">
    <source>
        <dbReference type="Proteomes" id="UP000034875"/>
    </source>
</evidence>
<dbReference type="PANTHER" id="PTHR43116:SF3">
    <property type="entry name" value="CLASS I PEPTIDE CHAIN RELEASE FACTOR"/>
    <property type="match status" value="1"/>
</dbReference>
<feature type="domain" description="Prokaryotic-type class I peptide chain release factors" evidence="6">
    <location>
        <begin position="224"/>
        <end position="240"/>
    </location>
</feature>
<comment type="similarity">
    <text evidence="1 4">Belongs to the prokaryotic/mitochondrial release factor family.</text>
</comment>
<comment type="caution">
    <text evidence="7">The sequence shown here is derived from an EMBL/GenBank/DDBJ whole genome shotgun (WGS) entry which is preliminary data.</text>
</comment>
<name>A0A0G1BCS1_9BACT</name>
<accession>A0A0G1BCS1</accession>
<organism evidence="7 8">
    <name type="scientific">candidate division CPR1 bacterium GW2011_GWA2_42_17</name>
    <dbReference type="NCBI Taxonomy" id="1618341"/>
    <lineage>
        <taxon>Bacteria</taxon>
        <taxon>candidate division CPR1</taxon>
    </lineage>
</organism>
<dbReference type="GO" id="GO:0016149">
    <property type="term" value="F:translation release factor activity, codon specific"/>
    <property type="evidence" value="ECO:0007669"/>
    <property type="project" value="UniProtKB-UniRule"/>
</dbReference>
<evidence type="ECO:0000256" key="3">
    <source>
        <dbReference type="ARBA" id="ARBA00022917"/>
    </source>
</evidence>
<protein>
    <recommendedName>
        <fullName evidence="4 5">Peptide chain release factor 2</fullName>
        <shortName evidence="4">RF-2</shortName>
    </recommendedName>
</protein>
<dbReference type="InterPro" id="IPR005139">
    <property type="entry name" value="PCRF"/>
</dbReference>
<keyword evidence="3 4" id="KW-0648">Protein biosynthesis</keyword>
<dbReference type="Gene3D" id="1.20.58.410">
    <property type="entry name" value="Release factor"/>
    <property type="match status" value="1"/>
</dbReference>
<dbReference type="InterPro" id="IPR000352">
    <property type="entry name" value="Pep_chain_release_fac_I"/>
</dbReference>
<dbReference type="Gene3D" id="3.30.160.20">
    <property type="match status" value="1"/>
</dbReference>
<dbReference type="EMBL" id="LCCZ01000011">
    <property type="protein sequence ID" value="KKS44146.1"/>
    <property type="molecule type" value="Genomic_DNA"/>
</dbReference>
<comment type="function">
    <text evidence="4">Peptide chain release factor 2 directs the termination of translation in response to the peptide chain termination codons UGA and UAA.</text>
</comment>
<evidence type="ECO:0000256" key="2">
    <source>
        <dbReference type="ARBA" id="ARBA00022481"/>
    </source>
</evidence>
<sequence length="348" mass="39932">MPDFLERLKNLSQKLNIIDLKKRISEIEIQSAEPDFWQDSGKAQKLMQELSEDKEQIKRFEELSARLDLFDLLEQADKPAEEKIIEKELKALETNAYLSGKYDKSNAIFALHSGQGGTEACDWVAILDRMYTRFFESKKWKYDKLDEVRTEEAGFKSLSYEVSGRFAFGYLKGEAGVHRLVRLSPFNAQNLRQTSFALVEVLPVIEESAEIEIKSEDLIFEAVRAHGPGGQNVNKVSSAVRLIHKPSGIMVRVDSQRFQHKNRELAMEMLRGKLFVLEEAKRKGQESVLKGEYKVPGWGNQIRSYVLQPYKMVKDLRTGVETGNTEAVLNGELEEFMEAELRFDDKKP</sequence>
<proteinExistence type="inferred from homology"/>